<reference evidence="2 3" key="1">
    <citation type="journal article" date="2015" name="PLoS ONE">
        <title>Lysis to Kill: Evaluation of the Lytic Abilities, and Genomics of Nine Bacteriophages Infective for Gordonia spp. and Their Potential Use in Activated Sludge Foam Biocontrol.</title>
        <authorList>
            <person name="Dyson Z.A."/>
            <person name="Tucci J."/>
            <person name="Seviour R.J."/>
            <person name="Petrovski S."/>
        </authorList>
    </citation>
    <scope>NUCLEOTIDE SEQUENCE [LARGE SCALE GENOMIC DNA]</scope>
</reference>
<accession>A0A0K0NL46</accession>
<dbReference type="Proteomes" id="UP000203886">
    <property type="component" value="Segment"/>
</dbReference>
<dbReference type="EMBL" id="KR063280">
    <property type="protein sequence ID" value="AKL88303.1"/>
    <property type="molecule type" value="Genomic_DNA"/>
</dbReference>
<keyword evidence="3" id="KW-1185">Reference proteome</keyword>
<evidence type="ECO:0000313" key="3">
    <source>
        <dbReference type="Proteomes" id="UP000203886"/>
    </source>
</evidence>
<gene>
    <name evidence="2" type="ORF">GMA6_22</name>
</gene>
<proteinExistence type="predicted"/>
<evidence type="ECO:0000313" key="2">
    <source>
        <dbReference type="EMBL" id="AKL88303.1"/>
    </source>
</evidence>
<dbReference type="KEGG" id="vg:28801072"/>
<feature type="compositionally biased region" description="Polar residues" evidence="1">
    <location>
        <begin position="22"/>
        <end position="39"/>
    </location>
</feature>
<organism evidence="2 3">
    <name type="scientific">Gordonia phage GMA6</name>
    <dbReference type="NCBI Taxonomy" id="1647285"/>
    <lineage>
        <taxon>Viruses</taxon>
        <taxon>Duplodnaviria</taxon>
        <taxon>Heunggongvirae</taxon>
        <taxon>Uroviricota</taxon>
        <taxon>Caudoviricetes</taxon>
        <taxon>Bendigovirus</taxon>
        <taxon>Bendigovirus GMA6</taxon>
    </lineage>
</organism>
<feature type="region of interest" description="Disordered" evidence="1">
    <location>
        <begin position="1"/>
        <end position="46"/>
    </location>
</feature>
<evidence type="ECO:0000256" key="1">
    <source>
        <dbReference type="SAM" id="MobiDB-lite"/>
    </source>
</evidence>
<protein>
    <submittedName>
        <fullName evidence="2">Uncharacterized protein</fullName>
    </submittedName>
</protein>
<name>A0A0K0NL46_9CAUD</name>
<dbReference type="RefSeq" id="YP_009273504.1">
    <property type="nucleotide sequence ID" value="NC_030906.1"/>
</dbReference>
<dbReference type="GeneID" id="28801072"/>
<sequence>MAGFTAPPGGEYEPTIHGYVPGSTSASNDYDTPIGSQANYDPVEDAITPAEPNRTVFVNDYDPLYAFGNSPLDPDERNDVQLEDSGIDQNEDFVVVPVETDG</sequence>